<proteinExistence type="predicted"/>
<comment type="caution">
    <text evidence="1">The sequence shown here is derived from an EMBL/GenBank/DDBJ whole genome shotgun (WGS) entry which is preliminary data.</text>
</comment>
<dbReference type="Proteomes" id="UP000316304">
    <property type="component" value="Unassembled WGS sequence"/>
</dbReference>
<accession>A0A5C6CP91</accession>
<organism evidence="1 2">
    <name type="scientific">Novipirellula galeiformis</name>
    <dbReference type="NCBI Taxonomy" id="2528004"/>
    <lineage>
        <taxon>Bacteria</taxon>
        <taxon>Pseudomonadati</taxon>
        <taxon>Planctomycetota</taxon>
        <taxon>Planctomycetia</taxon>
        <taxon>Pirellulales</taxon>
        <taxon>Pirellulaceae</taxon>
        <taxon>Novipirellula</taxon>
    </lineage>
</organism>
<name>A0A5C6CP91_9BACT</name>
<gene>
    <name evidence="1" type="ORF">Pla52o_15930</name>
</gene>
<keyword evidence="2" id="KW-1185">Reference proteome</keyword>
<protein>
    <submittedName>
        <fullName evidence="1">Uncharacterized protein</fullName>
    </submittedName>
</protein>
<dbReference type="AlphaFoldDB" id="A0A5C6CP91"/>
<sequence>MSSTLKNPAKIPAVQRNPVAQAELCRRFVSKSHYDRRLNRMERVYPNRLPVPPSMLTDCVARFIKQRVEVVLVDSSMELTLSVGGAA</sequence>
<dbReference type="EMBL" id="SJPT01000002">
    <property type="protein sequence ID" value="TWU25294.1"/>
    <property type="molecule type" value="Genomic_DNA"/>
</dbReference>
<evidence type="ECO:0000313" key="2">
    <source>
        <dbReference type="Proteomes" id="UP000316304"/>
    </source>
</evidence>
<evidence type="ECO:0000313" key="1">
    <source>
        <dbReference type="EMBL" id="TWU25294.1"/>
    </source>
</evidence>
<reference evidence="1 2" key="1">
    <citation type="submission" date="2019-02" db="EMBL/GenBank/DDBJ databases">
        <title>Deep-cultivation of Planctomycetes and their phenomic and genomic characterization uncovers novel biology.</title>
        <authorList>
            <person name="Wiegand S."/>
            <person name="Jogler M."/>
            <person name="Boedeker C."/>
            <person name="Pinto D."/>
            <person name="Vollmers J."/>
            <person name="Rivas-Marin E."/>
            <person name="Kohn T."/>
            <person name="Peeters S.H."/>
            <person name="Heuer A."/>
            <person name="Rast P."/>
            <person name="Oberbeckmann S."/>
            <person name="Bunk B."/>
            <person name="Jeske O."/>
            <person name="Meyerdierks A."/>
            <person name="Storesund J.E."/>
            <person name="Kallscheuer N."/>
            <person name="Luecker S."/>
            <person name="Lage O.M."/>
            <person name="Pohl T."/>
            <person name="Merkel B.J."/>
            <person name="Hornburger P."/>
            <person name="Mueller R.-W."/>
            <person name="Bruemmer F."/>
            <person name="Labrenz M."/>
            <person name="Spormann A.M."/>
            <person name="Op Den Camp H."/>
            <person name="Overmann J."/>
            <person name="Amann R."/>
            <person name="Jetten M.S.M."/>
            <person name="Mascher T."/>
            <person name="Medema M.H."/>
            <person name="Devos D.P."/>
            <person name="Kaster A.-K."/>
            <person name="Ovreas L."/>
            <person name="Rohde M."/>
            <person name="Galperin M.Y."/>
            <person name="Jogler C."/>
        </authorList>
    </citation>
    <scope>NUCLEOTIDE SEQUENCE [LARGE SCALE GENOMIC DNA]</scope>
    <source>
        <strain evidence="1 2">Pla52o</strain>
    </source>
</reference>